<feature type="transmembrane region" description="Helical" evidence="1">
    <location>
        <begin position="331"/>
        <end position="356"/>
    </location>
</feature>
<keyword evidence="5" id="KW-1185">Reference proteome</keyword>
<name>A0AA36D8B0_9BILA</name>
<keyword evidence="1" id="KW-0812">Transmembrane</keyword>
<proteinExistence type="predicted"/>
<dbReference type="EMBL" id="CATQJA010002665">
    <property type="protein sequence ID" value="CAJ0582959.1"/>
    <property type="molecule type" value="Genomic_DNA"/>
</dbReference>
<evidence type="ECO:0000313" key="5">
    <source>
        <dbReference type="Proteomes" id="UP001177023"/>
    </source>
</evidence>
<dbReference type="Proteomes" id="UP001177023">
    <property type="component" value="Unassembled WGS sequence"/>
</dbReference>
<feature type="signal peptide" evidence="2">
    <location>
        <begin position="1"/>
        <end position="18"/>
    </location>
</feature>
<reference evidence="4" key="1">
    <citation type="submission" date="2023-06" db="EMBL/GenBank/DDBJ databases">
        <authorList>
            <person name="Delattre M."/>
        </authorList>
    </citation>
    <scope>NUCLEOTIDE SEQUENCE</scope>
    <source>
        <strain evidence="4">AF72</strain>
    </source>
</reference>
<protein>
    <recommendedName>
        <fullName evidence="3">ILCR1 Ig-like domain-containing protein</fullName>
    </recommendedName>
</protein>
<keyword evidence="1" id="KW-0472">Membrane</keyword>
<gene>
    <name evidence="4" type="ORF">MSPICULIGERA_LOCUS21083</name>
</gene>
<dbReference type="Pfam" id="PF23608">
    <property type="entry name" value="Ig_ILCR1"/>
    <property type="match status" value="1"/>
</dbReference>
<feature type="domain" description="ILCR1 Ig-like" evidence="3">
    <location>
        <begin position="204"/>
        <end position="304"/>
    </location>
</feature>
<organism evidence="4 5">
    <name type="scientific">Mesorhabditis spiculigera</name>
    <dbReference type="NCBI Taxonomy" id="96644"/>
    <lineage>
        <taxon>Eukaryota</taxon>
        <taxon>Metazoa</taxon>
        <taxon>Ecdysozoa</taxon>
        <taxon>Nematoda</taxon>
        <taxon>Chromadorea</taxon>
        <taxon>Rhabditida</taxon>
        <taxon>Rhabditina</taxon>
        <taxon>Rhabditomorpha</taxon>
        <taxon>Rhabditoidea</taxon>
        <taxon>Rhabditidae</taxon>
        <taxon>Mesorhabditinae</taxon>
        <taxon>Mesorhabditis</taxon>
    </lineage>
</organism>
<evidence type="ECO:0000256" key="2">
    <source>
        <dbReference type="SAM" id="SignalP"/>
    </source>
</evidence>
<comment type="caution">
    <text evidence="4">The sequence shown here is derived from an EMBL/GenBank/DDBJ whole genome shotgun (WGS) entry which is preliminary data.</text>
</comment>
<evidence type="ECO:0000313" key="4">
    <source>
        <dbReference type="EMBL" id="CAJ0582959.1"/>
    </source>
</evidence>
<dbReference type="InterPro" id="IPR057066">
    <property type="entry name" value="Ig_ILCR1"/>
</dbReference>
<feature type="non-terminal residue" evidence="4">
    <location>
        <position position="641"/>
    </location>
</feature>
<keyword evidence="1" id="KW-1133">Transmembrane helix</keyword>
<sequence length="641" mass="71789">MHSILPLRLLWLISAVSATQLLDIGCSSKPHVIGCRFVRSSDIPLTSPSIDWGHFAPEDVGIFDLIKPNVTTGALALESKIRWKVPIGQLPHELLGFQVTITERTGENRKTYTYLAKLNRSIHRVNNAVQQADFFLKLNGLFKFGNNYDLKISFYPPGSGGIAKTEKIIPPWLEKTDCDLRYSLKKHRVKRSRQITPRDMATLWSTSFQAIELYPARSSVNVTFATAPAELCINSYIVRLKSDATGQVLVTRGVEAEPNMFIWQLFENLPFGMPFIVEVVPAVNKDGYCPCSNCNCVTTSSKAFELAEVKAKAPIPREPLQVAHSTPGDSLWLFALILLAAIVAALMILIAIVIFYHRKILKTEEHLKLTLAQEAPKFPSLKEKRIKAVLIIARNKTHIEKYMCDKLARALANSGARVRYEEWEHMQVEENIFQWIAMVLRDVDSILLVHGQKAPDYQLSPGSDNRLLSMIKPTDPRLVHASWGHYRTDSPYIETVFNLPRHAPLLCAALCCKFIAEQWKPVLKACEERLKLPRIGMDSELVPIDAVDESEDAALLGEQCSTEIEVVDEEQVLEVESPIVEEREQDFDTADSGSVDSCQMDTILVRPPPVPVPAPATTQCPQTPVQADSAYASLNTYEIHA</sequence>
<evidence type="ECO:0000259" key="3">
    <source>
        <dbReference type="Pfam" id="PF23608"/>
    </source>
</evidence>
<accession>A0AA36D8B0</accession>
<keyword evidence="2" id="KW-0732">Signal</keyword>
<feature type="chain" id="PRO_5041397965" description="ILCR1 Ig-like domain-containing protein" evidence="2">
    <location>
        <begin position="19"/>
        <end position="641"/>
    </location>
</feature>
<evidence type="ECO:0000256" key="1">
    <source>
        <dbReference type="SAM" id="Phobius"/>
    </source>
</evidence>
<dbReference type="AlphaFoldDB" id="A0AA36D8B0"/>